<dbReference type="GO" id="GO:0032259">
    <property type="term" value="P:methylation"/>
    <property type="evidence" value="ECO:0007669"/>
    <property type="project" value="UniProtKB-KW"/>
</dbReference>
<dbReference type="EC" id="2.1.1.-" evidence="5"/>
<keyword evidence="1 5" id="KW-0963">Cytoplasm</keyword>
<dbReference type="EMBL" id="JAQQBR010001836">
    <property type="protein sequence ID" value="KAK0159804.1"/>
    <property type="molecule type" value="Genomic_DNA"/>
</dbReference>
<comment type="similarity">
    <text evidence="5">Belongs to the class I-like SAM-binding methyltransferase superfamily. EFM4 family.</text>
</comment>
<keyword evidence="6" id="KW-1133">Transmembrane helix</keyword>
<comment type="subcellular location">
    <subcellularLocation>
        <location evidence="5">Cytoplasm</location>
    </subcellularLocation>
</comment>
<dbReference type="Proteomes" id="UP001168972">
    <property type="component" value="Unassembled WGS sequence"/>
</dbReference>
<evidence type="ECO:0000313" key="9">
    <source>
        <dbReference type="Proteomes" id="UP001168972"/>
    </source>
</evidence>
<organism evidence="8 9">
    <name type="scientific">Microctonus hyperodae</name>
    <name type="common">Parasitoid wasp</name>
    <dbReference type="NCBI Taxonomy" id="165561"/>
    <lineage>
        <taxon>Eukaryota</taxon>
        <taxon>Metazoa</taxon>
        <taxon>Ecdysozoa</taxon>
        <taxon>Arthropoda</taxon>
        <taxon>Hexapoda</taxon>
        <taxon>Insecta</taxon>
        <taxon>Pterygota</taxon>
        <taxon>Neoptera</taxon>
        <taxon>Endopterygota</taxon>
        <taxon>Hymenoptera</taxon>
        <taxon>Apocrita</taxon>
        <taxon>Ichneumonoidea</taxon>
        <taxon>Braconidae</taxon>
        <taxon>Euphorinae</taxon>
        <taxon>Microctonus</taxon>
    </lineage>
</organism>
<dbReference type="GO" id="GO:0005737">
    <property type="term" value="C:cytoplasm"/>
    <property type="evidence" value="ECO:0007669"/>
    <property type="project" value="UniProtKB-SubCell"/>
</dbReference>
<evidence type="ECO:0000256" key="4">
    <source>
        <dbReference type="ARBA" id="ARBA00022691"/>
    </source>
</evidence>
<dbReference type="InterPro" id="IPR029063">
    <property type="entry name" value="SAM-dependent_MTases_sf"/>
</dbReference>
<dbReference type="InterPro" id="IPR025714">
    <property type="entry name" value="Methyltranfer_dom"/>
</dbReference>
<keyword evidence="6" id="KW-0812">Transmembrane</keyword>
<name>A0AA39C8D3_MICHY</name>
<evidence type="ECO:0000313" key="8">
    <source>
        <dbReference type="EMBL" id="KAK0159804.1"/>
    </source>
</evidence>
<dbReference type="SUPFAM" id="SSF53335">
    <property type="entry name" value="S-adenosyl-L-methionine-dependent methyltransferases"/>
    <property type="match status" value="1"/>
</dbReference>
<keyword evidence="4 5" id="KW-0949">S-adenosyl-L-methionine</keyword>
<feature type="transmembrane region" description="Helical" evidence="6">
    <location>
        <begin position="15"/>
        <end position="34"/>
    </location>
</feature>
<dbReference type="HAMAP" id="MF_03188">
    <property type="entry name" value="Methyltr_EFM4"/>
    <property type="match status" value="1"/>
</dbReference>
<protein>
    <recommendedName>
        <fullName evidence="5">Protein-lysine N-methyltransferase PV327_010877</fullName>
        <ecNumber evidence="5">2.1.1.-</ecNumber>
    </recommendedName>
</protein>
<evidence type="ECO:0000259" key="7">
    <source>
        <dbReference type="Pfam" id="PF13847"/>
    </source>
</evidence>
<feature type="domain" description="Methyltransferase" evidence="7">
    <location>
        <begin position="101"/>
        <end position="242"/>
    </location>
</feature>
<dbReference type="GO" id="GO:0016279">
    <property type="term" value="F:protein-lysine N-methyltransferase activity"/>
    <property type="evidence" value="ECO:0007669"/>
    <property type="project" value="UniProtKB-UniRule"/>
</dbReference>
<dbReference type="PANTHER" id="PTHR12843:SF5">
    <property type="entry name" value="EEF1A LYSINE METHYLTRANSFERASE 2"/>
    <property type="match status" value="1"/>
</dbReference>
<keyword evidence="9" id="KW-1185">Reference proteome</keyword>
<evidence type="ECO:0000256" key="1">
    <source>
        <dbReference type="ARBA" id="ARBA00022490"/>
    </source>
</evidence>
<keyword evidence="2 5" id="KW-0489">Methyltransferase</keyword>
<sequence length="265" mass="30389">MVVCRQKCYWNNFVITYFFVSALYLFIICFFNCYKVKIGKMSDELNEELNPSELGTLDYWEKVYADEINNFEDHGDIGEVWFGKNNAQKVVKYICENLNLEKNDKIIDLGCGNGWTLLQLAKNGFNNLLGVDYSPKAIELARSVLKDNGINSSTIQIKVLDILNIDNDETLMNFKLIHDKGTYDAISLNPENRQEQRAKYTKNIHQLLLTNGYLVISSCNWTQDELINHFKSGFEVLCTLQTPAMKFGGKTGQSVTNIIFTKKKL</sequence>
<proteinExistence type="inferred from homology"/>
<dbReference type="Gene3D" id="3.40.50.150">
    <property type="entry name" value="Vaccinia Virus protein VP39"/>
    <property type="match status" value="1"/>
</dbReference>
<evidence type="ECO:0000256" key="2">
    <source>
        <dbReference type="ARBA" id="ARBA00022603"/>
    </source>
</evidence>
<dbReference type="AlphaFoldDB" id="A0AA39C8D3"/>
<comment type="caution">
    <text evidence="8">The sequence shown here is derived from an EMBL/GenBank/DDBJ whole genome shotgun (WGS) entry which is preliminary data.</text>
</comment>
<gene>
    <name evidence="8" type="ORF">PV327_010877</name>
</gene>
<dbReference type="InterPro" id="IPR026635">
    <property type="entry name" value="Efm4/METTL10"/>
</dbReference>
<reference evidence="8" key="1">
    <citation type="journal article" date="2023" name="bioRxiv">
        <title>Scaffold-level genome assemblies of two parasitoid biocontrol wasps reveal the parthenogenesis mechanism and an associated novel virus.</title>
        <authorList>
            <person name="Inwood S."/>
            <person name="Skelly J."/>
            <person name="Guhlin J."/>
            <person name="Harrop T."/>
            <person name="Goldson S."/>
            <person name="Dearden P."/>
        </authorList>
    </citation>
    <scope>NUCLEOTIDE SEQUENCE</scope>
    <source>
        <strain evidence="8">Lincoln</strain>
        <tissue evidence="8">Whole body</tissue>
    </source>
</reference>
<dbReference type="Pfam" id="PF13847">
    <property type="entry name" value="Methyltransf_31"/>
    <property type="match status" value="1"/>
</dbReference>
<comment type="function">
    <text evidence="5">S-adenosyl-L-methionine-dependent protein-lysine N-methyltransferase that methylates elongation factor 1-alpha.</text>
</comment>
<dbReference type="CDD" id="cd02440">
    <property type="entry name" value="AdoMet_MTases"/>
    <property type="match status" value="1"/>
</dbReference>
<keyword evidence="3 5" id="KW-0808">Transferase</keyword>
<evidence type="ECO:0000256" key="5">
    <source>
        <dbReference type="HAMAP-Rule" id="MF_03188"/>
    </source>
</evidence>
<keyword evidence="6" id="KW-0472">Membrane</keyword>
<reference evidence="8" key="2">
    <citation type="submission" date="2023-03" db="EMBL/GenBank/DDBJ databases">
        <authorList>
            <person name="Inwood S.N."/>
            <person name="Skelly J.G."/>
            <person name="Guhlin J."/>
            <person name="Harrop T.W.R."/>
            <person name="Goldson S.G."/>
            <person name="Dearden P.K."/>
        </authorList>
    </citation>
    <scope>NUCLEOTIDE SEQUENCE</scope>
    <source>
        <strain evidence="8">Lincoln</strain>
        <tissue evidence="8">Whole body</tissue>
    </source>
</reference>
<dbReference type="PANTHER" id="PTHR12843">
    <property type="entry name" value="PROTEIN-LYSINE N-METHYLTRANSFERASE METTL10"/>
    <property type="match status" value="1"/>
</dbReference>
<evidence type="ECO:0000256" key="3">
    <source>
        <dbReference type="ARBA" id="ARBA00022679"/>
    </source>
</evidence>
<accession>A0AA39C8D3</accession>
<evidence type="ECO:0000256" key="6">
    <source>
        <dbReference type="SAM" id="Phobius"/>
    </source>
</evidence>